<evidence type="ECO:0000313" key="2">
    <source>
        <dbReference type="Proteomes" id="UP000774935"/>
    </source>
</evidence>
<protein>
    <submittedName>
        <fullName evidence="1">Uncharacterized protein</fullName>
    </submittedName>
</protein>
<comment type="caution">
    <text evidence="1">The sequence shown here is derived from an EMBL/GenBank/DDBJ whole genome shotgun (WGS) entry which is preliminary data.</text>
</comment>
<dbReference type="Proteomes" id="UP000774935">
    <property type="component" value="Unassembled WGS sequence"/>
</dbReference>
<gene>
    <name evidence="1" type="ORF">KYK27_12425</name>
</gene>
<reference evidence="1 2" key="1">
    <citation type="submission" date="2021-07" db="EMBL/GenBank/DDBJ databases">
        <authorList>
            <person name="Kim M.K."/>
        </authorList>
    </citation>
    <scope>NUCLEOTIDE SEQUENCE [LARGE SCALE GENOMIC DNA]</scope>
    <source>
        <strain evidence="1 2">HLY7-15</strain>
    </source>
</reference>
<keyword evidence="2" id="KW-1185">Reference proteome</keyword>
<accession>A0ABS6XCX8</accession>
<name>A0ABS6XCX8_9BACT</name>
<proteinExistence type="predicted"/>
<dbReference type="RefSeq" id="WP_199110369.1">
    <property type="nucleotide sequence ID" value="NZ_JAHWXQ010000003.1"/>
</dbReference>
<evidence type="ECO:0000313" key="1">
    <source>
        <dbReference type="EMBL" id="MBW3365857.1"/>
    </source>
</evidence>
<sequence>MSFQEESIGFLEKVNAHLSPLSGKRNRKLRFDSKFKDEAIELLKASFRRRMKEPKQIISLYEEILSSGLGEYIEAHLREYVNELMIDIYLHQDCDRILRSIMGNRVLKEIAMRAPLVPGLISIGNERNYYLFSNLWDIGVPKDAKGILSIAYSIAEKIWELIQLDDTKLESQRVIMHFVKYFGTLSNVDKITCACTVLKIFNSNLIKALDDYDDRSANMVNISVVFRRLKGFLELLRNFRKLRLDDLSLIPLFDHDVKAPLVFGDKYLKQHEQFNDLLIKIEEQANISCAPLKEEEVLELLLEMIVLDKVLDKTLYEKLRKSIGSVSKCKIIETLGVDLLKEQYLKCHFFKSIIRTKYIFEVL</sequence>
<dbReference type="EMBL" id="JAHWXQ010000003">
    <property type="protein sequence ID" value="MBW3365857.1"/>
    <property type="molecule type" value="Genomic_DNA"/>
</dbReference>
<organism evidence="1 2">
    <name type="scientific">Pontibacter populi</name>
    <dbReference type="NCBI Taxonomy" id="890055"/>
    <lineage>
        <taxon>Bacteria</taxon>
        <taxon>Pseudomonadati</taxon>
        <taxon>Bacteroidota</taxon>
        <taxon>Cytophagia</taxon>
        <taxon>Cytophagales</taxon>
        <taxon>Hymenobacteraceae</taxon>
        <taxon>Pontibacter</taxon>
    </lineage>
</organism>